<dbReference type="PANTHER" id="PTHR44196:SF1">
    <property type="entry name" value="DEHYDROGENASE_REDUCTASE SDR FAMILY MEMBER 7B"/>
    <property type="match status" value="1"/>
</dbReference>
<gene>
    <name evidence="5" type="ORF">PECAL_4P06610</name>
</gene>
<comment type="caution">
    <text evidence="5">The sequence shown here is derived from an EMBL/GenBank/DDBJ whole genome shotgun (WGS) entry which is preliminary data.</text>
</comment>
<evidence type="ECO:0000259" key="4">
    <source>
        <dbReference type="PROSITE" id="PS50053"/>
    </source>
</evidence>
<dbReference type="SMART" id="SM00822">
    <property type="entry name" value="PKS_KR"/>
    <property type="match status" value="1"/>
</dbReference>
<feature type="domain" description="Ubiquitin-like" evidence="4">
    <location>
        <begin position="295"/>
        <end position="370"/>
    </location>
</feature>
<evidence type="ECO:0000313" key="6">
    <source>
        <dbReference type="Proteomes" id="UP000789595"/>
    </source>
</evidence>
<dbReference type="Gene3D" id="3.40.50.720">
    <property type="entry name" value="NAD(P)-binding Rossmann-like Domain"/>
    <property type="match status" value="1"/>
</dbReference>
<dbReference type="Proteomes" id="UP000789595">
    <property type="component" value="Unassembled WGS sequence"/>
</dbReference>
<dbReference type="InterPro" id="IPR020904">
    <property type="entry name" value="Sc_DH/Rdtase_CS"/>
</dbReference>
<dbReference type="InterPro" id="IPR029071">
    <property type="entry name" value="Ubiquitin-like_domsf"/>
</dbReference>
<dbReference type="Pfam" id="PF00240">
    <property type="entry name" value="ubiquitin"/>
    <property type="match status" value="1"/>
</dbReference>
<reference evidence="5" key="1">
    <citation type="submission" date="2021-11" db="EMBL/GenBank/DDBJ databases">
        <authorList>
            <consortium name="Genoscope - CEA"/>
            <person name="William W."/>
        </authorList>
    </citation>
    <scope>NUCLEOTIDE SEQUENCE</scope>
</reference>
<evidence type="ECO:0000256" key="2">
    <source>
        <dbReference type="ARBA" id="ARBA00023002"/>
    </source>
</evidence>
<dbReference type="Gene3D" id="3.10.20.90">
    <property type="entry name" value="Phosphatidylinositol 3-kinase Catalytic Subunit, Chain A, domain 1"/>
    <property type="match status" value="1"/>
</dbReference>
<proteinExistence type="inferred from homology"/>
<sequence length="370" mass="38078">MGAAPAKPSRERVWVTGASGGLGEEVAAAYAARGCALVLSARRRRELDRVAARCREAGAPTAEVVPLDQGDGQSVERALRGALAAPLDVVVLCGGVGAVGSRAAALDTDAATLRRLMETNFLSTAELGRRCARHFLDKRRDGRVVVVSSVQGYFGLPQRAAYAASKHALHGYFDALRAELAAESAARVSVTVTVVAPGYIRTGHSLHALTGDGRAYDKNDAATASGADPAAVARALIDAADRRQPERLVAPGAAATLARLLRTLSPSALFALMARRAARARAADGGRDDGTDGALAVRVLRSTGDALFVPVARGSTVADLKAAIATALADAPAERQRLIFGGKPLEDGSLAASGLADGQTVHLALRPSSS</sequence>
<dbReference type="PRINTS" id="PR00081">
    <property type="entry name" value="GDHRDH"/>
</dbReference>
<dbReference type="SUPFAM" id="SSF54236">
    <property type="entry name" value="Ubiquitin-like"/>
    <property type="match status" value="1"/>
</dbReference>
<dbReference type="Pfam" id="PF00106">
    <property type="entry name" value="adh_short"/>
    <property type="match status" value="1"/>
</dbReference>
<dbReference type="InterPro" id="IPR057326">
    <property type="entry name" value="KR_dom"/>
</dbReference>
<dbReference type="InterPro" id="IPR036291">
    <property type="entry name" value="NAD(P)-bd_dom_sf"/>
</dbReference>
<evidence type="ECO:0000256" key="1">
    <source>
        <dbReference type="ARBA" id="ARBA00006484"/>
    </source>
</evidence>
<dbReference type="OrthoDB" id="5307821at2759"/>
<dbReference type="AlphaFoldDB" id="A0A8J2SM27"/>
<dbReference type="GO" id="GO:0016491">
    <property type="term" value="F:oxidoreductase activity"/>
    <property type="evidence" value="ECO:0007669"/>
    <property type="project" value="UniProtKB-KW"/>
</dbReference>
<protein>
    <recommendedName>
        <fullName evidence="4">Ubiquitin-like domain-containing protein</fullName>
    </recommendedName>
</protein>
<organism evidence="5 6">
    <name type="scientific">Pelagomonas calceolata</name>
    <dbReference type="NCBI Taxonomy" id="35677"/>
    <lineage>
        <taxon>Eukaryota</taxon>
        <taxon>Sar</taxon>
        <taxon>Stramenopiles</taxon>
        <taxon>Ochrophyta</taxon>
        <taxon>Pelagophyceae</taxon>
        <taxon>Pelagomonadales</taxon>
        <taxon>Pelagomonadaceae</taxon>
        <taxon>Pelagomonas</taxon>
    </lineage>
</organism>
<dbReference type="SMART" id="SM00213">
    <property type="entry name" value="UBQ"/>
    <property type="match status" value="1"/>
</dbReference>
<dbReference type="PROSITE" id="PS00061">
    <property type="entry name" value="ADH_SHORT"/>
    <property type="match status" value="1"/>
</dbReference>
<dbReference type="PANTHER" id="PTHR44196">
    <property type="entry name" value="DEHYDROGENASE/REDUCTASE SDR FAMILY MEMBER 7B"/>
    <property type="match status" value="1"/>
</dbReference>
<comment type="similarity">
    <text evidence="1">Belongs to the short-chain dehydrogenases/reductases (SDR) family.</text>
</comment>
<keyword evidence="6" id="KW-1185">Reference proteome</keyword>
<dbReference type="SUPFAM" id="SSF51735">
    <property type="entry name" value="NAD(P)-binding Rossmann-fold domains"/>
    <property type="match status" value="1"/>
</dbReference>
<dbReference type="InterPro" id="IPR000626">
    <property type="entry name" value="Ubiquitin-like_dom"/>
</dbReference>
<dbReference type="PROSITE" id="PS50053">
    <property type="entry name" value="UBIQUITIN_2"/>
    <property type="match status" value="1"/>
</dbReference>
<dbReference type="InterPro" id="IPR002347">
    <property type="entry name" value="SDR_fam"/>
</dbReference>
<comment type="function">
    <text evidence="3">Putative oxidoreductase.</text>
</comment>
<name>A0A8J2SM27_9STRA</name>
<dbReference type="EMBL" id="CAKKNE010000004">
    <property type="protein sequence ID" value="CAH0373461.1"/>
    <property type="molecule type" value="Genomic_DNA"/>
</dbReference>
<keyword evidence="2" id="KW-0560">Oxidoreductase</keyword>
<dbReference type="GO" id="GO:0016020">
    <property type="term" value="C:membrane"/>
    <property type="evidence" value="ECO:0007669"/>
    <property type="project" value="TreeGrafter"/>
</dbReference>
<evidence type="ECO:0000256" key="3">
    <source>
        <dbReference type="ARBA" id="ARBA00037096"/>
    </source>
</evidence>
<evidence type="ECO:0000313" key="5">
    <source>
        <dbReference type="EMBL" id="CAH0373461.1"/>
    </source>
</evidence>
<accession>A0A8J2SM27</accession>